<evidence type="ECO:0000313" key="1">
    <source>
        <dbReference type="EMBL" id="KYC43678.1"/>
    </source>
</evidence>
<gene>
    <name evidence="1" type="ORF">WA1_00465</name>
</gene>
<dbReference type="EMBL" id="ANNX02000012">
    <property type="protein sequence ID" value="KYC43678.1"/>
    <property type="molecule type" value="Genomic_DNA"/>
</dbReference>
<name>A0A139XG64_9CYAN</name>
<evidence type="ECO:0008006" key="3">
    <source>
        <dbReference type="Google" id="ProtNLM"/>
    </source>
</evidence>
<sequence>MQDFPVAVLENFIPGYNPNLQPLAGQISGDLAINLDQFTVVGDVAIAQPRVGRATADEFRGRINFANGVATLTDGELFLDDSRISLSGNLQTGNNPQFQTQISFDSARIQKILQAFNIFGYQDLSSGLQTPELAGAEVLQTKPIGLPNTDLLAQLEFSRK</sequence>
<dbReference type="Proteomes" id="UP000076925">
    <property type="component" value="Unassembled WGS sequence"/>
</dbReference>
<reference evidence="1 2" key="1">
    <citation type="journal article" date="2013" name="Genome Biol. Evol.">
        <title>Genomes of Stigonematalean cyanobacteria (subsection V) and the evolution of oxygenic photosynthesis from prokaryotes to plastids.</title>
        <authorList>
            <person name="Dagan T."/>
            <person name="Roettger M."/>
            <person name="Stucken K."/>
            <person name="Landan G."/>
            <person name="Koch R."/>
            <person name="Major P."/>
            <person name="Gould S.B."/>
            <person name="Goremykin V.V."/>
            <person name="Rippka R."/>
            <person name="Tandeau de Marsac N."/>
            <person name="Gugger M."/>
            <person name="Lockhart P.J."/>
            <person name="Allen J.F."/>
            <person name="Brune I."/>
            <person name="Maus I."/>
            <person name="Puhler A."/>
            <person name="Martin W.F."/>
        </authorList>
    </citation>
    <scope>NUCLEOTIDE SEQUENCE [LARGE SCALE GENOMIC DNA]</scope>
    <source>
        <strain evidence="1 2">PCC 7110</strain>
    </source>
</reference>
<dbReference type="AlphaFoldDB" id="A0A139XG64"/>
<comment type="caution">
    <text evidence="1">The sequence shown here is derived from an EMBL/GenBank/DDBJ whole genome shotgun (WGS) entry which is preliminary data.</text>
</comment>
<organism evidence="1 2">
    <name type="scientific">Scytonema hofmannii PCC 7110</name>
    <dbReference type="NCBI Taxonomy" id="128403"/>
    <lineage>
        <taxon>Bacteria</taxon>
        <taxon>Bacillati</taxon>
        <taxon>Cyanobacteriota</taxon>
        <taxon>Cyanophyceae</taxon>
        <taxon>Nostocales</taxon>
        <taxon>Scytonemataceae</taxon>
        <taxon>Scytonema</taxon>
    </lineage>
</organism>
<accession>A0A139XG64</accession>
<dbReference type="STRING" id="128403.WA1_00465"/>
<protein>
    <recommendedName>
        <fullName evidence="3">AsmA-like C-terminal domain-containing protein</fullName>
    </recommendedName>
</protein>
<evidence type="ECO:0000313" key="2">
    <source>
        <dbReference type="Proteomes" id="UP000076925"/>
    </source>
</evidence>
<keyword evidence="2" id="KW-1185">Reference proteome</keyword>
<proteinExistence type="predicted"/>